<dbReference type="Pfam" id="PF09295">
    <property type="entry name" value="ChAPs"/>
    <property type="match status" value="1"/>
</dbReference>
<evidence type="ECO:0000313" key="2">
    <source>
        <dbReference type="Proteomes" id="UP000094389"/>
    </source>
</evidence>
<sequence>MSSNHAQVPSMLMSPKKARRISAKPTIITPYYSEKLFGSSIGNRTTLLPTYREIGPPDLVHLSTSNRASQKEDGQYHYITGIDLSSTVAPQAYIQMLSLPLDVSVKHPAIFTYCSFNSFSKCDVRIKIECPEAEQGQFQLTVLPADRFQKTAPEVSDTMWTELFVSCVVRSVIIGLGKERKFPGLVEKQLFQSKHQISDLITKLVSMLPKGMLLGAEDTVQKPTLWENYLVDTLCYVVEVSGEFKHAIQRIQALPLDLTPIIARLLCLMDNEIDAIKYLNRAIKVKPRDSLLLNEQIKFLVEKDQPQLALQCALESVNCNPISFKSWYWLVLCHLLNDDLNSALIALNSTPMYAQRPRDYIPIDVKDSLLLPEPTEGKVQSVWDSAVQIFGADSENLLLFSPKIEVEAVDPALKRVNLHLLKGTHKGAYNLLVWMIVKAGWDQVLKARAEVFIMDEEYKTMSTVTLHSQAKPMDIRKKRQCERWLDDLFLIIYDDLRITLIVENELNAAKQLKHSALEWELIGLTSYRTAHYKSVVPALRTTLGAKFDIVAALKLLKMWELHVLEPQANKLRWLKKDTPLDLTLTIVLEILIQVISYNVRFYNEFQLEVLLFLKKLCDKFDKDFIKNKIQVSFENDNDDLTNCGVIPPFDNLISILDTFDNS</sequence>
<protein>
    <submittedName>
        <fullName evidence="1">Chaps-domain-containing protein</fullName>
    </submittedName>
</protein>
<dbReference type="InterPro" id="IPR015374">
    <property type="entry name" value="ChAPs"/>
</dbReference>
<dbReference type="EMBL" id="KV453929">
    <property type="protein sequence ID" value="ODV73980.1"/>
    <property type="molecule type" value="Genomic_DNA"/>
</dbReference>
<dbReference type="STRING" id="983966.A0A1E4S3F2"/>
<dbReference type="GO" id="GO:0034044">
    <property type="term" value="C:exomer complex"/>
    <property type="evidence" value="ECO:0007669"/>
    <property type="project" value="TreeGrafter"/>
</dbReference>
<dbReference type="OrthoDB" id="434695at2759"/>
<dbReference type="RefSeq" id="XP_020071019.1">
    <property type="nucleotide sequence ID" value="XM_020213162.1"/>
</dbReference>
<dbReference type="AlphaFoldDB" id="A0A1E4S3F2"/>
<dbReference type="GeneID" id="30987558"/>
<dbReference type="OMA" id="ETFVSCC"/>
<dbReference type="SUPFAM" id="SSF48452">
    <property type="entry name" value="TPR-like"/>
    <property type="match status" value="1"/>
</dbReference>
<dbReference type="PANTHER" id="PTHR31975">
    <property type="entry name" value="BUD SITE SELECTION PROTEIN 7-RELATED"/>
    <property type="match status" value="1"/>
</dbReference>
<name>A0A1E4S3F2_CYBJN</name>
<accession>A0A1E4S3F2</accession>
<reference evidence="1 2" key="1">
    <citation type="journal article" date="2016" name="Proc. Natl. Acad. Sci. U.S.A.">
        <title>Comparative genomics of biotechnologically important yeasts.</title>
        <authorList>
            <person name="Riley R."/>
            <person name="Haridas S."/>
            <person name="Wolfe K.H."/>
            <person name="Lopes M.R."/>
            <person name="Hittinger C.T."/>
            <person name="Goeker M."/>
            <person name="Salamov A.A."/>
            <person name="Wisecaver J.H."/>
            <person name="Long T.M."/>
            <person name="Calvey C.H."/>
            <person name="Aerts A.L."/>
            <person name="Barry K.W."/>
            <person name="Choi C."/>
            <person name="Clum A."/>
            <person name="Coughlan A.Y."/>
            <person name="Deshpande S."/>
            <person name="Douglass A.P."/>
            <person name="Hanson S.J."/>
            <person name="Klenk H.-P."/>
            <person name="LaButti K.M."/>
            <person name="Lapidus A."/>
            <person name="Lindquist E.A."/>
            <person name="Lipzen A.M."/>
            <person name="Meier-Kolthoff J.P."/>
            <person name="Ohm R.A."/>
            <person name="Otillar R.P."/>
            <person name="Pangilinan J.L."/>
            <person name="Peng Y."/>
            <person name="Rokas A."/>
            <person name="Rosa C.A."/>
            <person name="Scheuner C."/>
            <person name="Sibirny A.A."/>
            <person name="Slot J.C."/>
            <person name="Stielow J.B."/>
            <person name="Sun H."/>
            <person name="Kurtzman C.P."/>
            <person name="Blackwell M."/>
            <person name="Grigoriev I.V."/>
            <person name="Jeffries T.W."/>
        </authorList>
    </citation>
    <scope>NUCLEOTIDE SEQUENCE [LARGE SCALE GENOMIC DNA]</scope>
    <source>
        <strain evidence="2">ATCC 18201 / CBS 1600 / BCRC 20928 / JCM 3617 / NBRC 0987 / NRRL Y-1542</strain>
    </source>
</reference>
<dbReference type="InterPro" id="IPR011990">
    <property type="entry name" value="TPR-like_helical_dom_sf"/>
</dbReference>
<dbReference type="GO" id="GO:0006893">
    <property type="term" value="P:Golgi to plasma membrane transport"/>
    <property type="evidence" value="ECO:0007669"/>
    <property type="project" value="UniProtKB-ARBA"/>
</dbReference>
<proteinExistence type="predicted"/>
<dbReference type="Gene3D" id="1.25.40.10">
    <property type="entry name" value="Tetratricopeptide repeat domain"/>
    <property type="match status" value="1"/>
</dbReference>
<organism evidence="1 2">
    <name type="scientific">Cyberlindnera jadinii (strain ATCC 18201 / CBS 1600 / BCRC 20928 / JCM 3617 / NBRC 0987 / NRRL Y-1542)</name>
    <name type="common">Torula yeast</name>
    <name type="synonym">Candida utilis</name>
    <dbReference type="NCBI Taxonomy" id="983966"/>
    <lineage>
        <taxon>Eukaryota</taxon>
        <taxon>Fungi</taxon>
        <taxon>Dikarya</taxon>
        <taxon>Ascomycota</taxon>
        <taxon>Saccharomycotina</taxon>
        <taxon>Saccharomycetes</taxon>
        <taxon>Phaffomycetales</taxon>
        <taxon>Phaffomycetaceae</taxon>
        <taxon>Cyberlindnera</taxon>
    </lineage>
</organism>
<gene>
    <name evidence="1" type="ORF">CYBJADRAFT_138562</name>
</gene>
<keyword evidence="2" id="KW-1185">Reference proteome</keyword>
<evidence type="ECO:0000313" key="1">
    <source>
        <dbReference type="EMBL" id="ODV73980.1"/>
    </source>
</evidence>
<dbReference type="PANTHER" id="PTHR31975:SF2">
    <property type="entry name" value="CHITIN BIOSYNTHESIS PROTEIN CHS6-RELATED"/>
    <property type="match status" value="1"/>
</dbReference>
<dbReference type="Proteomes" id="UP000094389">
    <property type="component" value="Unassembled WGS sequence"/>
</dbReference>